<comment type="caution">
    <text evidence="3">The sequence shown here is derived from an EMBL/GenBank/DDBJ whole genome shotgun (WGS) entry which is preliminary data.</text>
</comment>
<dbReference type="GO" id="GO:0030313">
    <property type="term" value="C:cell envelope"/>
    <property type="evidence" value="ECO:0007669"/>
    <property type="project" value="UniProtKB-SubCell"/>
</dbReference>
<comment type="subcellular location">
    <subcellularLocation>
        <location evidence="1">Cell envelope</location>
    </subcellularLocation>
</comment>
<protein>
    <submittedName>
        <fullName evidence="3">Repeat protein (TIGR02543 family)</fullName>
    </submittedName>
</protein>
<feature type="compositionally biased region" description="Low complexity" evidence="2">
    <location>
        <begin position="533"/>
        <end position="555"/>
    </location>
</feature>
<feature type="non-terminal residue" evidence="3">
    <location>
        <position position="578"/>
    </location>
</feature>
<accession>A0A927R5C6</accession>
<evidence type="ECO:0000256" key="2">
    <source>
        <dbReference type="SAM" id="MobiDB-lite"/>
    </source>
</evidence>
<dbReference type="Gene3D" id="2.60.40.4270">
    <property type="entry name" value="Listeria-Bacteroides repeat domain"/>
    <property type="match status" value="7"/>
</dbReference>
<dbReference type="Proteomes" id="UP000658225">
    <property type="component" value="Unassembled WGS sequence"/>
</dbReference>
<sequence>GYTFAGWNTKADGSGTSYAAGAALTMGSANVILHAQWTLSPTYTVTYNGNDNTSGAAPTDSGAYENKASVTVLGNTGNLVRAGYTFAGWNTKADGSGTSYAAGAALTMGSANVALHAQWTLSPTYTVTYNGNDNTGGAAPTDSGAYENKASVTVLGNTGNLVKAGYTFAGWNTNADGSGTSYAAGAAFTMGSANVILHAQWTLSPTYTVTYNGNGNTGGAAPTDSGAYENKASVTVLGNTGNLVKAGYTFAGWNTKADGSGTSYAAGAALTMGSANVILHAQWTLSPTYTVTYNGNDNTSGAAPTDSGAYENKASVTVLGNTGNLVKAGYTFAGWNTKADGSGTSYAAGAALTMGSANVTLHAQWTLSPTYTVTYNGNDNTSGAAPTDSGAYENKASVTVLGNTGNLVKAGYTFAGWNTKADGSGTSYAAGAALTMGSANVTLHAQWTLNPTYTVTYNGNGNTGGAAPTDSGAYENKASVTVLGNTGNLVRAGYTFAGWNTKADGSRTSYAAGATFTMGSANVTLHAQWTAMPPSTGGDYTPSPSSGGSDSTPPTRVKITFHTNGGTVVEPIEIAYNT</sequence>
<proteinExistence type="predicted"/>
<reference evidence="3" key="1">
    <citation type="submission" date="2020-10" db="EMBL/GenBank/DDBJ databases">
        <title>Genomic Encyclopedia of Type Strains, Phase IV (KMG-IV): sequencing the most valuable type-strain genomes for metagenomic binning, comparative biology and taxonomic classification.</title>
        <authorList>
            <person name="Goeker M."/>
        </authorList>
    </citation>
    <scope>NUCLEOTIDE SEQUENCE</scope>
    <source>
        <strain evidence="3">DSM 13886</strain>
    </source>
</reference>
<gene>
    <name evidence="3" type="ORF">H4683_004345</name>
</gene>
<dbReference type="EMBL" id="JADBEL010000070">
    <property type="protein sequence ID" value="MBE1557206.1"/>
    <property type="molecule type" value="Genomic_DNA"/>
</dbReference>
<dbReference type="NCBIfam" id="TIGR02543">
    <property type="entry name" value="List_Bact_rpt"/>
    <property type="match status" value="5"/>
</dbReference>
<dbReference type="AlphaFoldDB" id="A0A927R5C6"/>
<organism evidence="3 4">
    <name type="scientific">Sporosarcina limicola</name>
    <dbReference type="NCBI Taxonomy" id="34101"/>
    <lineage>
        <taxon>Bacteria</taxon>
        <taxon>Bacillati</taxon>
        <taxon>Bacillota</taxon>
        <taxon>Bacilli</taxon>
        <taxon>Bacillales</taxon>
        <taxon>Caryophanaceae</taxon>
        <taxon>Sporosarcina</taxon>
    </lineage>
</organism>
<name>A0A927R5C6_9BACL</name>
<dbReference type="InterPro" id="IPR013378">
    <property type="entry name" value="InlB-like_B-rpt"/>
</dbReference>
<evidence type="ECO:0000256" key="1">
    <source>
        <dbReference type="ARBA" id="ARBA00004196"/>
    </source>
</evidence>
<dbReference type="InterPro" id="IPR042229">
    <property type="entry name" value="Listeria/Bacterioides_rpt_sf"/>
</dbReference>
<keyword evidence="4" id="KW-1185">Reference proteome</keyword>
<evidence type="ECO:0000313" key="4">
    <source>
        <dbReference type="Proteomes" id="UP000658225"/>
    </source>
</evidence>
<evidence type="ECO:0000313" key="3">
    <source>
        <dbReference type="EMBL" id="MBE1557206.1"/>
    </source>
</evidence>
<dbReference type="Pfam" id="PF09479">
    <property type="entry name" value="Flg_new"/>
    <property type="match status" value="7"/>
</dbReference>
<dbReference type="RefSeq" id="WP_192600781.1">
    <property type="nucleotide sequence ID" value="NZ_JADBEL010000070.1"/>
</dbReference>
<feature type="region of interest" description="Disordered" evidence="2">
    <location>
        <begin position="533"/>
        <end position="556"/>
    </location>
</feature>
<feature type="non-terminal residue" evidence="3">
    <location>
        <position position="1"/>
    </location>
</feature>